<organism evidence="2 3">
    <name type="scientific">Habropoda laboriosa</name>
    <dbReference type="NCBI Taxonomy" id="597456"/>
    <lineage>
        <taxon>Eukaryota</taxon>
        <taxon>Metazoa</taxon>
        <taxon>Ecdysozoa</taxon>
        <taxon>Arthropoda</taxon>
        <taxon>Hexapoda</taxon>
        <taxon>Insecta</taxon>
        <taxon>Pterygota</taxon>
        <taxon>Neoptera</taxon>
        <taxon>Endopterygota</taxon>
        <taxon>Hymenoptera</taxon>
        <taxon>Apocrita</taxon>
        <taxon>Aculeata</taxon>
        <taxon>Apoidea</taxon>
        <taxon>Anthophila</taxon>
        <taxon>Apidae</taxon>
        <taxon>Habropoda</taxon>
    </lineage>
</organism>
<feature type="compositionally biased region" description="Basic and acidic residues" evidence="1">
    <location>
        <begin position="29"/>
        <end position="38"/>
    </location>
</feature>
<evidence type="ECO:0000313" key="3">
    <source>
        <dbReference type="Proteomes" id="UP000053825"/>
    </source>
</evidence>
<feature type="region of interest" description="Disordered" evidence="1">
    <location>
        <begin position="29"/>
        <end position="123"/>
    </location>
</feature>
<feature type="compositionally biased region" description="Basic and acidic residues" evidence="1">
    <location>
        <begin position="60"/>
        <end position="72"/>
    </location>
</feature>
<evidence type="ECO:0000256" key="1">
    <source>
        <dbReference type="SAM" id="MobiDB-lite"/>
    </source>
</evidence>
<keyword evidence="3" id="KW-1185">Reference proteome</keyword>
<gene>
    <name evidence="2" type="ORF">WH47_03122</name>
</gene>
<dbReference type="EMBL" id="KQ414714">
    <property type="protein sequence ID" value="KOC62931.1"/>
    <property type="molecule type" value="Genomic_DNA"/>
</dbReference>
<feature type="compositionally biased region" description="Basic and acidic residues" evidence="1">
    <location>
        <begin position="255"/>
        <end position="265"/>
    </location>
</feature>
<name>A0A0L7QWI8_9HYME</name>
<feature type="compositionally biased region" description="Low complexity" evidence="1">
    <location>
        <begin position="269"/>
        <end position="279"/>
    </location>
</feature>
<dbReference type="SUPFAM" id="SSF50353">
    <property type="entry name" value="Cytokine"/>
    <property type="match status" value="1"/>
</dbReference>
<dbReference type="OrthoDB" id="5987799at2759"/>
<feature type="compositionally biased region" description="Basic residues" evidence="1">
    <location>
        <begin position="73"/>
        <end position="105"/>
    </location>
</feature>
<feature type="compositionally biased region" description="Basic and acidic residues" evidence="1">
    <location>
        <begin position="308"/>
        <end position="319"/>
    </location>
</feature>
<feature type="region of interest" description="Disordered" evidence="1">
    <location>
        <begin position="421"/>
        <end position="447"/>
    </location>
</feature>
<feature type="compositionally biased region" description="Basic residues" evidence="1">
    <location>
        <begin position="436"/>
        <end position="445"/>
    </location>
</feature>
<accession>A0A0L7QWI8</accession>
<feature type="region of interest" description="Disordered" evidence="1">
    <location>
        <begin position="250"/>
        <end position="319"/>
    </location>
</feature>
<evidence type="ECO:0000313" key="2">
    <source>
        <dbReference type="EMBL" id="KOC62931.1"/>
    </source>
</evidence>
<dbReference type="Proteomes" id="UP000053825">
    <property type="component" value="Unassembled WGS sequence"/>
</dbReference>
<feature type="compositionally biased region" description="Basic and acidic residues" evidence="1">
    <location>
        <begin position="106"/>
        <end position="122"/>
    </location>
</feature>
<dbReference type="STRING" id="597456.A0A0L7QWI8"/>
<protein>
    <submittedName>
        <fullName evidence="2">Uncharacterized protein</fullName>
    </submittedName>
</protein>
<sequence length="588" mass="66094">MDDNGGSAAASSLFAENLPLAELVSEAKVTEDEVDFHPGRTAHQRQPHNDDDNDNDDDDKNERAEIGKYRLSRDRRRRKRSRRGRRRRGRRRKKKKKKKRRRKRVEKGGVGDKKEGSERSVDETVMPAEIDTGGPTVLHCDYRADCPIPIVASASTESSLRQENRVVGTSIVRRLPRIDENESLDDRALKSHRWSGFSSRRTRGTSARSGFRGFRRTKSCITFSNFPTHQQPDDALSRTIQCESLDYHQNVSRPEQPESRLHDTTVDQSSIDQDTTITRTRSRRTGESSLDEYQGNRGLDTRIPVPSRKHENGTGDYRQRYGEEGSWCFERSELSTTAGNWPRFHVADRVRIGKAASAAARFSSQSGDPLSSDRTTYEKLVPTSTLPSLADETWKEVNATNSWGSESRRVTKVVPSTNRQTDFPLFDHDDSLTRSSGRRTRKKRRECSNNRSTYIQLALLLFLVAFGQCRLRKSSVFNCSAKPSTTGLSVLAIGTVISAVSAAPVDLMGDAGVRAERSANLSHITGASRKIQMYIKNRHLQILPDGTVNGSNDDTSDYSNSFPIDVNSPANPSIRYSEVLDFLRSNVP</sequence>
<dbReference type="Gene3D" id="2.80.10.50">
    <property type="match status" value="1"/>
</dbReference>
<dbReference type="AlphaFoldDB" id="A0A0L7QWI8"/>
<dbReference type="InterPro" id="IPR008996">
    <property type="entry name" value="IL1/FGF"/>
</dbReference>
<proteinExistence type="predicted"/>
<reference evidence="2 3" key="1">
    <citation type="submission" date="2015-07" db="EMBL/GenBank/DDBJ databases">
        <title>The genome of Habropoda laboriosa.</title>
        <authorList>
            <person name="Pan H."/>
            <person name="Kapheim K."/>
        </authorList>
    </citation>
    <scope>NUCLEOTIDE SEQUENCE [LARGE SCALE GENOMIC DNA]</scope>
    <source>
        <strain evidence="2">0110345459</strain>
    </source>
</reference>